<dbReference type="Pfam" id="PF01871">
    <property type="entry name" value="AMMECR1"/>
    <property type="match status" value="1"/>
</dbReference>
<sequence length="212" mass="24474">MSEPKISVKRSPKNNSNLNALCFDSILNYFDNSHKIDDSLIKENSDNSLFVSWKNDSSKKKELKGCTGTFQSKNLLHSLKSVSVRSAFFDSRFKPIQKKEIKHLLCEVSILSPFEKAKDFYDWKIGKHGILIVFKKDDNSYSATFLPDVIKEQGWNHEETIKNLIRKSNFGGSYKDVWGDLQIFKYQSEKSSLNFDDYCALKKERGADIKSY</sequence>
<dbReference type="EMBL" id="JBDODL010000669">
    <property type="protein sequence ID" value="MES1920435.1"/>
    <property type="molecule type" value="Genomic_DNA"/>
</dbReference>
<name>A0ABV2ALC4_9EUKA</name>
<reference evidence="2 3" key="1">
    <citation type="journal article" date="2024" name="BMC Biol.">
        <title>Comparative genomics of Ascetosporea gives new insight into the evolutionary basis for animal parasitism in Rhizaria.</title>
        <authorList>
            <person name="Hiltunen Thoren M."/>
            <person name="Onut-Brannstrom I."/>
            <person name="Alfjorden A."/>
            <person name="Peckova H."/>
            <person name="Swords F."/>
            <person name="Hooper C."/>
            <person name="Holzer A.S."/>
            <person name="Bass D."/>
            <person name="Burki F."/>
        </authorList>
    </citation>
    <scope>NUCLEOTIDE SEQUENCE [LARGE SCALE GENOMIC DNA]</scope>
    <source>
        <strain evidence="2">20-A016</strain>
    </source>
</reference>
<feature type="domain" description="AMMECR1" evidence="1">
    <location>
        <begin position="7"/>
        <end position="202"/>
    </location>
</feature>
<dbReference type="InterPro" id="IPR002733">
    <property type="entry name" value="AMMECR1_domain"/>
</dbReference>
<dbReference type="InterPro" id="IPR027485">
    <property type="entry name" value="AMMECR1_N"/>
</dbReference>
<evidence type="ECO:0000259" key="1">
    <source>
        <dbReference type="PROSITE" id="PS51112"/>
    </source>
</evidence>
<dbReference type="InterPro" id="IPR023473">
    <property type="entry name" value="AMMECR1"/>
</dbReference>
<gene>
    <name evidence="2" type="primary">AMMECR1L</name>
    <name evidence="2" type="ORF">MHBO_002103</name>
</gene>
<comment type="caution">
    <text evidence="2">The sequence shown here is derived from an EMBL/GenBank/DDBJ whole genome shotgun (WGS) entry which is preliminary data.</text>
</comment>
<dbReference type="InterPro" id="IPR036071">
    <property type="entry name" value="AMMECR1_dom_sf"/>
</dbReference>
<evidence type="ECO:0000313" key="3">
    <source>
        <dbReference type="Proteomes" id="UP001439008"/>
    </source>
</evidence>
<keyword evidence="3" id="KW-1185">Reference proteome</keyword>
<evidence type="ECO:0000313" key="2">
    <source>
        <dbReference type="EMBL" id="MES1920435.1"/>
    </source>
</evidence>
<dbReference type="PANTHER" id="PTHR13016:SF0">
    <property type="entry name" value="AMME SYNDROME CANDIDATE GENE 1 PROTEIN"/>
    <property type="match status" value="1"/>
</dbReference>
<dbReference type="NCBIfam" id="TIGR00296">
    <property type="entry name" value="TIGR00296 family protein"/>
    <property type="match status" value="1"/>
</dbReference>
<dbReference type="Gene3D" id="3.30.1490.150">
    <property type="entry name" value="Hypothetical protein ph0010, domain 2"/>
    <property type="match status" value="1"/>
</dbReference>
<dbReference type="PANTHER" id="PTHR13016">
    <property type="entry name" value="AMMECR1 HOMOLOG"/>
    <property type="match status" value="1"/>
</dbReference>
<dbReference type="Gene3D" id="3.30.700.20">
    <property type="entry name" value="Hypothetical protein ph0010, domain 1"/>
    <property type="match status" value="1"/>
</dbReference>
<dbReference type="PROSITE" id="PS51112">
    <property type="entry name" value="AMMECR1"/>
    <property type="match status" value="1"/>
</dbReference>
<proteinExistence type="predicted"/>
<dbReference type="Proteomes" id="UP001439008">
    <property type="component" value="Unassembled WGS sequence"/>
</dbReference>
<accession>A0ABV2ALC4</accession>
<organism evidence="2 3">
    <name type="scientific">Bonamia ostreae</name>
    <dbReference type="NCBI Taxonomy" id="126728"/>
    <lineage>
        <taxon>Eukaryota</taxon>
        <taxon>Sar</taxon>
        <taxon>Rhizaria</taxon>
        <taxon>Endomyxa</taxon>
        <taxon>Ascetosporea</taxon>
        <taxon>Haplosporida</taxon>
        <taxon>Bonamia</taxon>
    </lineage>
</organism>
<dbReference type="SUPFAM" id="SSF143447">
    <property type="entry name" value="AMMECR1-like"/>
    <property type="match status" value="1"/>
</dbReference>
<protein>
    <submittedName>
        <fullName evidence="2">AMME chromosomal region protein 1-like</fullName>
    </submittedName>
</protein>